<keyword evidence="4 9" id="KW-0808">Transferase</keyword>
<dbReference type="EC" id="2.8.4.4" evidence="9"/>
<dbReference type="InterPro" id="IPR013848">
    <property type="entry name" value="Methylthiotransferase_N"/>
</dbReference>
<keyword evidence="13" id="KW-0687">Ribonucleoprotein</keyword>
<dbReference type="Gene3D" id="2.40.50.140">
    <property type="entry name" value="Nucleic acid-binding proteins"/>
    <property type="match status" value="1"/>
</dbReference>
<dbReference type="SFLD" id="SFLDS00029">
    <property type="entry name" value="Radical_SAM"/>
    <property type="match status" value="1"/>
</dbReference>
<dbReference type="GO" id="GO:0035599">
    <property type="term" value="F:aspartic acid methylthiotransferase activity"/>
    <property type="evidence" value="ECO:0007669"/>
    <property type="project" value="TreeGrafter"/>
</dbReference>
<keyword evidence="8 9" id="KW-0411">Iron-sulfur</keyword>
<dbReference type="GO" id="GO:0006400">
    <property type="term" value="P:tRNA modification"/>
    <property type="evidence" value="ECO:0007669"/>
    <property type="project" value="InterPro"/>
</dbReference>
<dbReference type="GO" id="GO:0051539">
    <property type="term" value="F:4 iron, 4 sulfur cluster binding"/>
    <property type="evidence" value="ECO:0007669"/>
    <property type="project" value="UniProtKB-UniRule"/>
</dbReference>
<dbReference type="SMART" id="SM00729">
    <property type="entry name" value="Elp3"/>
    <property type="match status" value="1"/>
</dbReference>
<dbReference type="InterPro" id="IPR006638">
    <property type="entry name" value="Elp3/MiaA/NifB-like_rSAM"/>
</dbReference>
<dbReference type="RefSeq" id="WP_153926319.1">
    <property type="nucleotide sequence ID" value="NZ_CP168321.1"/>
</dbReference>
<feature type="domain" description="Radical SAM core" evidence="12">
    <location>
        <begin position="135"/>
        <end position="366"/>
    </location>
</feature>
<dbReference type="PROSITE" id="PS50926">
    <property type="entry name" value="TRAM"/>
    <property type="match status" value="1"/>
</dbReference>
<evidence type="ECO:0000259" key="11">
    <source>
        <dbReference type="PROSITE" id="PS51449"/>
    </source>
</evidence>
<dbReference type="Pfam" id="PF00919">
    <property type="entry name" value="UPF0004"/>
    <property type="match status" value="1"/>
</dbReference>
<dbReference type="SUPFAM" id="SSF102114">
    <property type="entry name" value="Radical SAM enzymes"/>
    <property type="match status" value="1"/>
</dbReference>
<dbReference type="NCBIfam" id="TIGR00089">
    <property type="entry name" value="MiaB/RimO family radical SAM methylthiotransferase"/>
    <property type="match status" value="1"/>
</dbReference>
<dbReference type="SFLD" id="SFLDG01061">
    <property type="entry name" value="methylthiotransferase"/>
    <property type="match status" value="1"/>
</dbReference>
<dbReference type="Pfam" id="PF04055">
    <property type="entry name" value="Radical_SAM"/>
    <property type="match status" value="1"/>
</dbReference>
<comment type="catalytic activity">
    <reaction evidence="9">
        <text>L-aspartate(89)-[ribosomal protein uS12]-hydrogen + (sulfur carrier)-SH + AH2 + 2 S-adenosyl-L-methionine = 3-methylsulfanyl-L-aspartate(89)-[ribosomal protein uS12]-hydrogen + (sulfur carrier)-H + 5'-deoxyadenosine + L-methionine + A + S-adenosyl-L-homocysteine + 2 H(+)</text>
        <dbReference type="Rhea" id="RHEA:37087"/>
        <dbReference type="Rhea" id="RHEA-COMP:10460"/>
        <dbReference type="Rhea" id="RHEA-COMP:10461"/>
        <dbReference type="Rhea" id="RHEA-COMP:14737"/>
        <dbReference type="Rhea" id="RHEA-COMP:14739"/>
        <dbReference type="ChEBI" id="CHEBI:13193"/>
        <dbReference type="ChEBI" id="CHEBI:15378"/>
        <dbReference type="ChEBI" id="CHEBI:17319"/>
        <dbReference type="ChEBI" id="CHEBI:17499"/>
        <dbReference type="ChEBI" id="CHEBI:29917"/>
        <dbReference type="ChEBI" id="CHEBI:29961"/>
        <dbReference type="ChEBI" id="CHEBI:57844"/>
        <dbReference type="ChEBI" id="CHEBI:57856"/>
        <dbReference type="ChEBI" id="CHEBI:59789"/>
        <dbReference type="ChEBI" id="CHEBI:64428"/>
        <dbReference type="ChEBI" id="CHEBI:73599"/>
        <dbReference type="EC" id="2.8.4.4"/>
    </reaction>
</comment>
<comment type="caution">
    <text evidence="13">The sequence shown here is derived from an EMBL/GenBank/DDBJ whole genome shotgun (WGS) entry which is preliminary data.</text>
</comment>
<feature type="binding site" evidence="9">
    <location>
        <position position="153"/>
    </location>
    <ligand>
        <name>[4Fe-4S] cluster</name>
        <dbReference type="ChEBI" id="CHEBI:49883"/>
        <label>2</label>
        <note>4Fe-4S-S-AdoMet</note>
    </ligand>
</feature>
<dbReference type="InterPro" id="IPR012340">
    <property type="entry name" value="NA-bd_OB-fold"/>
</dbReference>
<evidence type="ECO:0000256" key="9">
    <source>
        <dbReference type="HAMAP-Rule" id="MF_01865"/>
    </source>
</evidence>
<evidence type="ECO:0000256" key="2">
    <source>
        <dbReference type="ARBA" id="ARBA00022485"/>
    </source>
</evidence>
<comment type="similarity">
    <text evidence="9">Belongs to the methylthiotransferase family. RimO subfamily.</text>
</comment>
<feature type="domain" description="MTTase N-terminal" evidence="11">
    <location>
        <begin position="9"/>
        <end position="125"/>
    </location>
</feature>
<protein>
    <recommendedName>
        <fullName evidence="9">Ribosomal protein uS12 methylthiotransferase RimO</fullName>
        <shortName evidence="9">uS12 MTTase</shortName>
        <shortName evidence="9">uS12 methylthiotransferase</shortName>
        <ecNumber evidence="9">2.8.4.4</ecNumber>
    </recommendedName>
    <alternativeName>
        <fullName evidence="9">Ribosomal protein uS12 (aspartate-C(3))-methylthiotransferase</fullName>
    </alternativeName>
    <alternativeName>
        <fullName evidence="9">Ribosome maturation factor RimO</fullName>
    </alternativeName>
</protein>
<dbReference type="GO" id="GO:0103039">
    <property type="term" value="F:protein methylthiotransferase activity"/>
    <property type="evidence" value="ECO:0007669"/>
    <property type="project" value="UniProtKB-EC"/>
</dbReference>
<dbReference type="Gene3D" id="3.80.30.20">
    <property type="entry name" value="tm_1862 like domain"/>
    <property type="match status" value="1"/>
</dbReference>
<dbReference type="PANTHER" id="PTHR43837">
    <property type="entry name" value="RIBOSOMAL PROTEIN S12 METHYLTHIOTRANSFERASE RIMO"/>
    <property type="match status" value="1"/>
</dbReference>
<dbReference type="GO" id="GO:0005829">
    <property type="term" value="C:cytosol"/>
    <property type="evidence" value="ECO:0007669"/>
    <property type="project" value="TreeGrafter"/>
</dbReference>
<keyword evidence="5 9" id="KW-0949">S-adenosyl-L-methionine</keyword>
<dbReference type="PROSITE" id="PS51918">
    <property type="entry name" value="RADICAL_SAM"/>
    <property type="match status" value="1"/>
</dbReference>
<feature type="binding site" evidence="9">
    <location>
        <position position="18"/>
    </location>
    <ligand>
        <name>[4Fe-4S] cluster</name>
        <dbReference type="ChEBI" id="CHEBI:49883"/>
        <label>1</label>
    </ligand>
</feature>
<dbReference type="InterPro" id="IPR005840">
    <property type="entry name" value="Ribosomal_uS12_MeSTrfase_RimO"/>
</dbReference>
<dbReference type="PROSITE" id="PS01278">
    <property type="entry name" value="MTTASE_RADICAL"/>
    <property type="match status" value="1"/>
</dbReference>
<evidence type="ECO:0000259" key="10">
    <source>
        <dbReference type="PROSITE" id="PS50926"/>
    </source>
</evidence>
<evidence type="ECO:0000256" key="4">
    <source>
        <dbReference type="ARBA" id="ARBA00022679"/>
    </source>
</evidence>
<dbReference type="InterPro" id="IPR020612">
    <property type="entry name" value="Methylthiotransferase_CS"/>
</dbReference>
<dbReference type="InterPro" id="IPR038135">
    <property type="entry name" value="Methylthiotransferase_N_sf"/>
</dbReference>
<accession>A0AAP6HH86</accession>
<dbReference type="SFLD" id="SFLDF00274">
    <property type="entry name" value="ribosomal_protein_S12_methylth"/>
    <property type="match status" value="1"/>
</dbReference>
<dbReference type="InterPro" id="IPR005839">
    <property type="entry name" value="Methylthiotransferase"/>
</dbReference>
<dbReference type="PANTHER" id="PTHR43837:SF1">
    <property type="entry name" value="RIBOSOMAL PROTEIN US12 METHYLTHIOTRANSFERASE RIMO"/>
    <property type="match status" value="1"/>
</dbReference>
<gene>
    <name evidence="9 13" type="primary">rimO</name>
    <name evidence="13" type="ORF">PG303_08570</name>
</gene>
<comment type="function">
    <text evidence="1">Catalyzes the methylthiolation of N6-(dimethylallyl)adenosine (i(6)A), leading to the formation of 2-methylthio-N6-(dimethylallyl)adenosine (ms(2)i(6)A) at position 37 in tRNAs that read codons beginning with uridine.</text>
</comment>
<feature type="binding site" evidence="9">
    <location>
        <position position="88"/>
    </location>
    <ligand>
        <name>[4Fe-4S] cluster</name>
        <dbReference type="ChEBI" id="CHEBI:49883"/>
        <label>1</label>
    </ligand>
</feature>
<comment type="subcellular location">
    <subcellularLocation>
        <location evidence="9">Cytoplasm</location>
    </subcellularLocation>
</comment>
<dbReference type="InterPro" id="IPR023404">
    <property type="entry name" value="rSAM_horseshoe"/>
</dbReference>
<reference evidence="13" key="1">
    <citation type="submission" date="2023-01" db="EMBL/GenBank/DDBJ databases">
        <title>Genome-based studies on antimicrobial resistance profiles of Riemerella anatipestifer in China, 1994 to 2021.</title>
        <authorList>
            <person name="Yang Z."/>
            <person name="Zhu D."/>
        </authorList>
    </citation>
    <scope>NUCLEOTIDE SEQUENCE</scope>
    <source>
        <strain evidence="13">RCAD1218</strain>
    </source>
</reference>
<dbReference type="HAMAP" id="MF_01865">
    <property type="entry name" value="MTTase_RimO"/>
    <property type="match status" value="1"/>
</dbReference>
<proteinExistence type="inferred from homology"/>
<evidence type="ECO:0000259" key="12">
    <source>
        <dbReference type="PROSITE" id="PS51918"/>
    </source>
</evidence>
<dbReference type="NCBIfam" id="TIGR01125">
    <property type="entry name" value="30S ribosomal protein S12 methylthiotransferase RimO"/>
    <property type="match status" value="1"/>
</dbReference>
<evidence type="ECO:0000256" key="5">
    <source>
        <dbReference type="ARBA" id="ARBA00022691"/>
    </source>
</evidence>
<dbReference type="PROSITE" id="PS51449">
    <property type="entry name" value="MTTASE_N"/>
    <property type="match status" value="1"/>
</dbReference>
<evidence type="ECO:0000313" key="14">
    <source>
        <dbReference type="Proteomes" id="UP001284033"/>
    </source>
</evidence>
<evidence type="ECO:0000313" key="13">
    <source>
        <dbReference type="EMBL" id="MDY3513265.1"/>
    </source>
</evidence>
<dbReference type="FunFam" id="3.40.50.12160:FF:000003">
    <property type="entry name" value="CDK5 regulatory subunit-associated protein 1"/>
    <property type="match status" value="1"/>
</dbReference>
<dbReference type="InterPro" id="IPR058240">
    <property type="entry name" value="rSAM_sf"/>
</dbReference>
<name>A0AAP6HH86_RIEAN</name>
<organism evidence="13 14">
    <name type="scientific">Riemerella anatipestifer</name>
    <name type="common">Moraxella anatipestifer</name>
    <dbReference type="NCBI Taxonomy" id="34085"/>
    <lineage>
        <taxon>Bacteria</taxon>
        <taxon>Pseudomonadati</taxon>
        <taxon>Bacteroidota</taxon>
        <taxon>Flavobacteriia</taxon>
        <taxon>Flavobacteriales</taxon>
        <taxon>Weeksellaceae</taxon>
        <taxon>Riemerella</taxon>
    </lineage>
</organism>
<dbReference type="AlphaFoldDB" id="A0AAP6HH86"/>
<dbReference type="GO" id="GO:0046872">
    <property type="term" value="F:metal ion binding"/>
    <property type="evidence" value="ECO:0007669"/>
    <property type="project" value="UniProtKB-KW"/>
</dbReference>
<evidence type="ECO:0000256" key="8">
    <source>
        <dbReference type="ARBA" id="ARBA00023014"/>
    </source>
</evidence>
<keyword evidence="6 9" id="KW-0479">Metal-binding</keyword>
<evidence type="ECO:0000256" key="7">
    <source>
        <dbReference type="ARBA" id="ARBA00023004"/>
    </source>
</evidence>
<dbReference type="CDD" id="cd01335">
    <property type="entry name" value="Radical_SAM"/>
    <property type="match status" value="1"/>
</dbReference>
<comment type="function">
    <text evidence="9">Catalyzes the methylthiolation of an aspartic acid residue of ribosomal protein uS12.</text>
</comment>
<keyword evidence="13" id="KW-0689">Ribosomal protein</keyword>
<dbReference type="EMBL" id="JAQZHK010000006">
    <property type="protein sequence ID" value="MDY3513265.1"/>
    <property type="molecule type" value="Genomic_DNA"/>
</dbReference>
<evidence type="ECO:0000256" key="6">
    <source>
        <dbReference type="ARBA" id="ARBA00022723"/>
    </source>
</evidence>
<dbReference type="Pfam" id="PF18693">
    <property type="entry name" value="TRAM_2"/>
    <property type="match status" value="1"/>
</dbReference>
<keyword evidence="3 9" id="KW-0963">Cytoplasm</keyword>
<dbReference type="FunFam" id="3.80.30.20:FF:000001">
    <property type="entry name" value="tRNA-2-methylthio-N(6)-dimethylallyladenosine synthase 2"/>
    <property type="match status" value="1"/>
</dbReference>
<dbReference type="SFLD" id="SFLDG01082">
    <property type="entry name" value="B12-binding_domain_containing"/>
    <property type="match status" value="1"/>
</dbReference>
<dbReference type="Gene3D" id="3.40.50.12160">
    <property type="entry name" value="Methylthiotransferase, N-terminal domain"/>
    <property type="match status" value="1"/>
</dbReference>
<sequence length="434" mass="49759">MRTKSTGKKKINVVTLGCSKNLYDSEVLMGQLKANGKEVVHEQERGDIVVINTCGFIDNAKEESINTILDYVEAKNRGEVEQVFVTGCLSERYKPDLLEEIPDVDQYFGTRDLPILLKHLGADYKHELVGERLTTTPKHYAYLKISEGCDRLCSFCAIPLMRGGHVSTPIEKLVEEAKKLAKKGTKELILIAQDLTYYGLDIYKKRALGDLLKELVKVEGIEWIRLHYAFPTGFPEEVLDIIREEPKVCNYIDIPLQHINTDLLKSMKRGTTHEKTNALLNKFREKVPNMAVRTTLIVGYPGETEERFQELKNWVKEQRFDRLGCFTYSHEENTTAYQLEDDVPQEVKEARVEEIMALQSQISWEKNQEKIGQVFRCIFDRKEGNYFVGRTEFDSPDVDNTVLVSAENTYISVGEFANVRITSAEEYDLYGELV</sequence>
<dbReference type="InterPro" id="IPR002792">
    <property type="entry name" value="TRAM_dom"/>
</dbReference>
<feature type="binding site" evidence="9">
    <location>
        <position position="149"/>
    </location>
    <ligand>
        <name>[4Fe-4S] cluster</name>
        <dbReference type="ChEBI" id="CHEBI:49883"/>
        <label>2</label>
        <note>4Fe-4S-S-AdoMet</note>
    </ligand>
</feature>
<feature type="domain" description="TRAM" evidence="10">
    <location>
        <begin position="368"/>
        <end position="434"/>
    </location>
</feature>
<dbReference type="Proteomes" id="UP001284033">
    <property type="component" value="Unassembled WGS sequence"/>
</dbReference>
<feature type="binding site" evidence="9">
    <location>
        <position position="156"/>
    </location>
    <ligand>
        <name>[4Fe-4S] cluster</name>
        <dbReference type="ChEBI" id="CHEBI:49883"/>
        <label>2</label>
        <note>4Fe-4S-S-AdoMet</note>
    </ligand>
</feature>
<dbReference type="GO" id="GO:0005840">
    <property type="term" value="C:ribosome"/>
    <property type="evidence" value="ECO:0007669"/>
    <property type="project" value="UniProtKB-KW"/>
</dbReference>
<keyword evidence="7 9" id="KW-0408">Iron</keyword>
<feature type="binding site" evidence="9">
    <location>
        <position position="54"/>
    </location>
    <ligand>
        <name>[4Fe-4S] cluster</name>
        <dbReference type="ChEBI" id="CHEBI:49883"/>
        <label>1</label>
    </ligand>
</feature>
<dbReference type="InterPro" id="IPR007197">
    <property type="entry name" value="rSAM"/>
</dbReference>
<comment type="cofactor">
    <cofactor evidence="9">
        <name>[4Fe-4S] cluster</name>
        <dbReference type="ChEBI" id="CHEBI:49883"/>
    </cofactor>
    <text evidence="9">Binds 2 [4Fe-4S] clusters. One cluster is coordinated with 3 cysteines and an exchangeable S-adenosyl-L-methionine.</text>
</comment>
<evidence type="ECO:0000256" key="3">
    <source>
        <dbReference type="ARBA" id="ARBA00022490"/>
    </source>
</evidence>
<keyword evidence="2 9" id="KW-0004">4Fe-4S</keyword>
<evidence type="ECO:0000256" key="1">
    <source>
        <dbReference type="ARBA" id="ARBA00003234"/>
    </source>
</evidence>